<evidence type="ECO:0000256" key="2">
    <source>
        <dbReference type="ARBA" id="ARBA00021099"/>
    </source>
</evidence>
<protein>
    <recommendedName>
        <fullName evidence="2">Ubiquitin-like-conjugating enzyme ATG10</fullName>
    </recommendedName>
    <alternativeName>
        <fullName evidence="7">Autophagy-related protein 10</fullName>
    </alternativeName>
</protein>
<accession>A0A5C3MEE9</accession>
<sequence length="198" mass="22212">MLSRSQFEIAAKAFIANHDSHSHSAWSWFDSARPGYGFMSRTTIHTRPIPAHDLADEETEDDATVTIHPTHEQLTCKQYVVYSASFQVPAFYFTIHNSNGSPLPLSEIVKSSLFKLGVPDGSHATTFALTMPTSSFPLLSQGDHPILGTPCWYLHPCESANAVQELMREVQQDTWDEITRLVRWLEMWFMVLGGAVSV</sequence>
<evidence type="ECO:0000256" key="3">
    <source>
        <dbReference type="ARBA" id="ARBA00022679"/>
    </source>
</evidence>
<comment type="similarity">
    <text evidence="1">Belongs to the ATG10 family.</text>
</comment>
<keyword evidence="3" id="KW-0808">Transferase</keyword>
<dbReference type="PANTHER" id="PTHR14957:SF1">
    <property type="entry name" value="UBIQUITIN-LIKE-CONJUGATING ENZYME ATG10"/>
    <property type="match status" value="1"/>
</dbReference>
<reference evidence="8 9" key="1">
    <citation type="journal article" date="2019" name="Nat. Ecol. Evol.">
        <title>Megaphylogeny resolves global patterns of mushroom evolution.</title>
        <authorList>
            <person name="Varga T."/>
            <person name="Krizsan K."/>
            <person name="Foldi C."/>
            <person name="Dima B."/>
            <person name="Sanchez-Garcia M."/>
            <person name="Sanchez-Ramirez S."/>
            <person name="Szollosi G.J."/>
            <person name="Szarkandi J.G."/>
            <person name="Papp V."/>
            <person name="Albert L."/>
            <person name="Andreopoulos W."/>
            <person name="Angelini C."/>
            <person name="Antonin V."/>
            <person name="Barry K.W."/>
            <person name="Bougher N.L."/>
            <person name="Buchanan P."/>
            <person name="Buyck B."/>
            <person name="Bense V."/>
            <person name="Catcheside P."/>
            <person name="Chovatia M."/>
            <person name="Cooper J."/>
            <person name="Damon W."/>
            <person name="Desjardin D."/>
            <person name="Finy P."/>
            <person name="Geml J."/>
            <person name="Haridas S."/>
            <person name="Hughes K."/>
            <person name="Justo A."/>
            <person name="Karasinski D."/>
            <person name="Kautmanova I."/>
            <person name="Kiss B."/>
            <person name="Kocsube S."/>
            <person name="Kotiranta H."/>
            <person name="LaButti K.M."/>
            <person name="Lechner B.E."/>
            <person name="Liimatainen K."/>
            <person name="Lipzen A."/>
            <person name="Lukacs Z."/>
            <person name="Mihaltcheva S."/>
            <person name="Morgado L.N."/>
            <person name="Niskanen T."/>
            <person name="Noordeloos M.E."/>
            <person name="Ohm R.A."/>
            <person name="Ortiz-Santana B."/>
            <person name="Ovrebo C."/>
            <person name="Racz N."/>
            <person name="Riley R."/>
            <person name="Savchenko A."/>
            <person name="Shiryaev A."/>
            <person name="Soop K."/>
            <person name="Spirin V."/>
            <person name="Szebenyi C."/>
            <person name="Tomsovsky M."/>
            <person name="Tulloss R.E."/>
            <person name="Uehling J."/>
            <person name="Grigoriev I.V."/>
            <person name="Vagvolgyi C."/>
            <person name="Papp T."/>
            <person name="Martin F.M."/>
            <person name="Miettinen O."/>
            <person name="Hibbett D.S."/>
            <person name="Nagy L.G."/>
        </authorList>
    </citation>
    <scope>NUCLEOTIDE SEQUENCE [LARGE SCALE GENOMIC DNA]</scope>
    <source>
        <strain evidence="8 9">CBS 166.37</strain>
    </source>
</reference>
<name>A0A5C3MEE9_9AGAR</name>
<dbReference type="InterPro" id="IPR007135">
    <property type="entry name" value="Atg3/Atg10"/>
</dbReference>
<evidence type="ECO:0000256" key="4">
    <source>
        <dbReference type="ARBA" id="ARBA00022786"/>
    </source>
</evidence>
<evidence type="ECO:0000256" key="6">
    <source>
        <dbReference type="ARBA" id="ARBA00023006"/>
    </source>
</evidence>
<dbReference type="GO" id="GO:0015031">
    <property type="term" value="P:protein transport"/>
    <property type="evidence" value="ECO:0007669"/>
    <property type="project" value="UniProtKB-KW"/>
</dbReference>
<dbReference type="EMBL" id="ML213591">
    <property type="protein sequence ID" value="TFK43610.1"/>
    <property type="molecule type" value="Genomic_DNA"/>
</dbReference>
<gene>
    <name evidence="8" type="ORF">BDQ12DRAFT_187372</name>
</gene>
<dbReference type="OrthoDB" id="4089664at2759"/>
<keyword evidence="5" id="KW-0653">Protein transport</keyword>
<dbReference type="GO" id="GO:0061651">
    <property type="term" value="F:Atg12 conjugating enzyme activity"/>
    <property type="evidence" value="ECO:0007669"/>
    <property type="project" value="TreeGrafter"/>
</dbReference>
<dbReference type="Proteomes" id="UP000308652">
    <property type="component" value="Unassembled WGS sequence"/>
</dbReference>
<keyword evidence="5" id="KW-0813">Transport</keyword>
<dbReference type="Gene3D" id="3.30.1460.50">
    <property type="match status" value="1"/>
</dbReference>
<dbReference type="Pfam" id="PF03987">
    <property type="entry name" value="Autophagy_act_C"/>
    <property type="match status" value="1"/>
</dbReference>
<dbReference type="STRING" id="68775.A0A5C3MEE9"/>
<evidence type="ECO:0000256" key="5">
    <source>
        <dbReference type="ARBA" id="ARBA00022927"/>
    </source>
</evidence>
<dbReference type="GO" id="GO:0000422">
    <property type="term" value="P:autophagy of mitochondrion"/>
    <property type="evidence" value="ECO:0007669"/>
    <property type="project" value="TreeGrafter"/>
</dbReference>
<dbReference type="GO" id="GO:0000045">
    <property type="term" value="P:autophagosome assembly"/>
    <property type="evidence" value="ECO:0007669"/>
    <property type="project" value="TreeGrafter"/>
</dbReference>
<keyword evidence="6" id="KW-0072">Autophagy</keyword>
<evidence type="ECO:0000256" key="7">
    <source>
        <dbReference type="ARBA" id="ARBA00029833"/>
    </source>
</evidence>
<proteinExistence type="inferred from homology"/>
<dbReference type="GO" id="GO:0005829">
    <property type="term" value="C:cytosol"/>
    <property type="evidence" value="ECO:0007669"/>
    <property type="project" value="TreeGrafter"/>
</dbReference>
<dbReference type="AlphaFoldDB" id="A0A5C3MEE9"/>
<evidence type="ECO:0000256" key="1">
    <source>
        <dbReference type="ARBA" id="ARBA00005696"/>
    </source>
</evidence>
<organism evidence="8 9">
    <name type="scientific">Crucibulum laeve</name>
    <dbReference type="NCBI Taxonomy" id="68775"/>
    <lineage>
        <taxon>Eukaryota</taxon>
        <taxon>Fungi</taxon>
        <taxon>Dikarya</taxon>
        <taxon>Basidiomycota</taxon>
        <taxon>Agaricomycotina</taxon>
        <taxon>Agaricomycetes</taxon>
        <taxon>Agaricomycetidae</taxon>
        <taxon>Agaricales</taxon>
        <taxon>Agaricineae</taxon>
        <taxon>Nidulariaceae</taxon>
        <taxon>Crucibulum</taxon>
    </lineage>
</organism>
<evidence type="ECO:0000313" key="9">
    <source>
        <dbReference type="Proteomes" id="UP000308652"/>
    </source>
</evidence>
<dbReference type="PANTHER" id="PTHR14957">
    <property type="entry name" value="UBIQUITIN-LIKE-CONJUGATING ENZYME ATG10"/>
    <property type="match status" value="1"/>
</dbReference>
<keyword evidence="4" id="KW-0833">Ubl conjugation pathway</keyword>
<dbReference type="GO" id="GO:0032446">
    <property type="term" value="P:protein modification by small protein conjugation"/>
    <property type="evidence" value="ECO:0007669"/>
    <property type="project" value="TreeGrafter"/>
</dbReference>
<evidence type="ECO:0000313" key="8">
    <source>
        <dbReference type="EMBL" id="TFK43610.1"/>
    </source>
</evidence>
<keyword evidence="9" id="KW-1185">Reference proteome</keyword>